<gene>
    <name evidence="2" type="ORF">BS1321_24910</name>
</gene>
<accession>A0A223ENP1</accession>
<dbReference type="SUPFAM" id="SSF54106">
    <property type="entry name" value="LysM domain"/>
    <property type="match status" value="1"/>
</dbReference>
<dbReference type="CDD" id="cd05379">
    <property type="entry name" value="CAP_bacterial"/>
    <property type="match status" value="1"/>
</dbReference>
<dbReference type="NCBIfam" id="TIGR02909">
    <property type="entry name" value="spore_YkwD"/>
    <property type="match status" value="1"/>
</dbReference>
<dbReference type="PANTHER" id="PTHR31157:SF1">
    <property type="entry name" value="SCP DOMAIN-CONTAINING PROTEIN"/>
    <property type="match status" value="1"/>
</dbReference>
<dbReference type="InterPro" id="IPR014044">
    <property type="entry name" value="CAP_dom"/>
</dbReference>
<dbReference type="AlphaFoldDB" id="A0A223ENP1"/>
<dbReference type="InterPro" id="IPR018392">
    <property type="entry name" value="LysM"/>
</dbReference>
<protein>
    <recommendedName>
        <fullName evidence="1">LysM domain-containing protein</fullName>
    </recommendedName>
</protein>
<dbReference type="InterPro" id="IPR014258">
    <property type="entry name" value="CAP_domain_YkwD-like"/>
</dbReference>
<dbReference type="Pfam" id="PF01476">
    <property type="entry name" value="LysM"/>
    <property type="match status" value="1"/>
</dbReference>
<dbReference type="PANTHER" id="PTHR31157">
    <property type="entry name" value="SCP DOMAIN-CONTAINING PROTEIN"/>
    <property type="match status" value="1"/>
</dbReference>
<reference evidence="2 3" key="1">
    <citation type="submission" date="2016-10" db="EMBL/GenBank/DDBJ databases">
        <title>The whole genome sequencing and assembly of Bacillus simplex DSM 1321 strain.</title>
        <authorList>
            <person name="Park M.-K."/>
            <person name="Lee Y.-J."/>
            <person name="Yi H."/>
            <person name="Bahn Y.-S."/>
            <person name="Kim J.F."/>
            <person name="Lee D.-W."/>
        </authorList>
    </citation>
    <scope>NUCLEOTIDE SEQUENCE [LARGE SCALE GENOMIC DNA]</scope>
    <source>
        <strain evidence="2 3">DSM 1321</strain>
    </source>
</reference>
<name>A0A223ENP1_9BACI</name>
<sequence length="231" mass="25382">MLHKTIFIAYYTSNPDNLLGGIKMKKIILLSALSLTLLSPKVAMGANTYEVAKGDTLTKIASEYDVSIDELLKTNSAIKDANQIRIGQIINLPASNTTVNQKESQSVEQRVLSLVNEERSKSGLPPLEMDTAVSNVAILKSEDMRDNNYFNHTSPSYGSPFEMMKSFGISYEYAGENIAAGQPSADAVMKSWMNSPGHKANILNKNYTHIGIGHVTGGKYAHYWTQQFIGN</sequence>
<dbReference type="EMBL" id="CP017704">
    <property type="protein sequence ID" value="ASS96858.1"/>
    <property type="molecule type" value="Genomic_DNA"/>
</dbReference>
<evidence type="ECO:0000313" key="3">
    <source>
        <dbReference type="Proteomes" id="UP000214618"/>
    </source>
</evidence>
<feature type="domain" description="LysM" evidence="1">
    <location>
        <begin position="47"/>
        <end position="92"/>
    </location>
</feature>
<evidence type="ECO:0000259" key="1">
    <source>
        <dbReference type="PROSITE" id="PS51782"/>
    </source>
</evidence>
<dbReference type="Pfam" id="PF00188">
    <property type="entry name" value="CAP"/>
    <property type="match status" value="1"/>
</dbReference>
<dbReference type="CDD" id="cd00118">
    <property type="entry name" value="LysM"/>
    <property type="match status" value="1"/>
</dbReference>
<dbReference type="Gene3D" id="3.40.33.10">
    <property type="entry name" value="CAP"/>
    <property type="match status" value="1"/>
</dbReference>
<dbReference type="InterPro" id="IPR036779">
    <property type="entry name" value="LysM_dom_sf"/>
</dbReference>
<dbReference type="Gene3D" id="3.10.350.10">
    <property type="entry name" value="LysM domain"/>
    <property type="match status" value="1"/>
</dbReference>
<dbReference type="SUPFAM" id="SSF55797">
    <property type="entry name" value="PR-1-like"/>
    <property type="match status" value="1"/>
</dbReference>
<evidence type="ECO:0000313" key="2">
    <source>
        <dbReference type="EMBL" id="ASS96858.1"/>
    </source>
</evidence>
<proteinExistence type="predicted"/>
<dbReference type="Proteomes" id="UP000214618">
    <property type="component" value="Chromosome"/>
</dbReference>
<dbReference type="InterPro" id="IPR035940">
    <property type="entry name" value="CAP_sf"/>
</dbReference>
<dbReference type="SMART" id="SM00257">
    <property type="entry name" value="LysM"/>
    <property type="match status" value="1"/>
</dbReference>
<organism evidence="2 3">
    <name type="scientific">Peribacillus simplex NBRC 15720 = DSM 1321</name>
    <dbReference type="NCBI Taxonomy" id="1349754"/>
    <lineage>
        <taxon>Bacteria</taxon>
        <taxon>Bacillati</taxon>
        <taxon>Bacillota</taxon>
        <taxon>Bacilli</taxon>
        <taxon>Bacillales</taxon>
        <taxon>Bacillaceae</taxon>
        <taxon>Peribacillus</taxon>
    </lineage>
</organism>
<dbReference type="PROSITE" id="PS51782">
    <property type="entry name" value="LYSM"/>
    <property type="match status" value="1"/>
</dbReference>